<organism evidence="7 8">
    <name type="scientific">Diutina rugosa</name>
    <name type="common">Yeast</name>
    <name type="synonym">Candida rugosa</name>
    <dbReference type="NCBI Taxonomy" id="5481"/>
    <lineage>
        <taxon>Eukaryota</taxon>
        <taxon>Fungi</taxon>
        <taxon>Dikarya</taxon>
        <taxon>Ascomycota</taxon>
        <taxon>Saccharomycotina</taxon>
        <taxon>Pichiomycetes</taxon>
        <taxon>Debaryomycetaceae</taxon>
        <taxon>Diutina</taxon>
    </lineage>
</organism>
<keyword evidence="5" id="KW-0539">Nucleus</keyword>
<dbReference type="AlphaFoldDB" id="A0A642UUY7"/>
<evidence type="ECO:0000256" key="1">
    <source>
        <dbReference type="ARBA" id="ARBA00004123"/>
    </source>
</evidence>
<feature type="region of interest" description="Disordered" evidence="6">
    <location>
        <begin position="171"/>
        <end position="193"/>
    </location>
</feature>
<dbReference type="Pfam" id="PF03343">
    <property type="entry name" value="SART-1"/>
    <property type="match status" value="1"/>
</dbReference>
<keyword evidence="4" id="KW-0508">mRNA splicing</keyword>
<feature type="compositionally biased region" description="Low complexity" evidence="6">
    <location>
        <begin position="54"/>
        <end position="73"/>
    </location>
</feature>
<comment type="similarity">
    <text evidence="2">Belongs to the SNU66/SART1 family.</text>
</comment>
<evidence type="ECO:0000313" key="8">
    <source>
        <dbReference type="Proteomes" id="UP000449547"/>
    </source>
</evidence>
<name>A0A642UUY7_DIURU</name>
<feature type="compositionally biased region" description="Polar residues" evidence="6">
    <location>
        <begin position="173"/>
        <end position="193"/>
    </location>
</feature>
<keyword evidence="8" id="KW-1185">Reference proteome</keyword>
<feature type="region of interest" description="Disordered" evidence="6">
    <location>
        <begin position="24"/>
        <end position="77"/>
    </location>
</feature>
<dbReference type="EMBL" id="SWFT01000038">
    <property type="protein sequence ID" value="KAA8906044.1"/>
    <property type="molecule type" value="Genomic_DNA"/>
</dbReference>
<dbReference type="GO" id="GO:0000481">
    <property type="term" value="P:maturation of 5S rRNA"/>
    <property type="evidence" value="ECO:0007669"/>
    <property type="project" value="TreeGrafter"/>
</dbReference>
<proteinExistence type="inferred from homology"/>
<evidence type="ECO:0000256" key="3">
    <source>
        <dbReference type="ARBA" id="ARBA00022664"/>
    </source>
</evidence>
<gene>
    <name evidence="7" type="ORF">DIURU_001226</name>
</gene>
<evidence type="ECO:0000256" key="2">
    <source>
        <dbReference type="ARBA" id="ARBA00006076"/>
    </source>
</evidence>
<accession>A0A642UUY7</accession>
<dbReference type="VEuPathDB" id="FungiDB:DIURU_001226"/>
<dbReference type="GeneID" id="54779879"/>
<reference evidence="7 8" key="1">
    <citation type="submission" date="2019-07" db="EMBL/GenBank/DDBJ databases">
        <title>Genome assembly of two rare yeast pathogens: Diutina rugosa and Trichomonascus ciferrii.</title>
        <authorList>
            <person name="Mixao V."/>
            <person name="Saus E."/>
            <person name="Hansen A."/>
            <person name="Lass-Flor C."/>
            <person name="Gabaldon T."/>
        </authorList>
    </citation>
    <scope>NUCLEOTIDE SEQUENCE [LARGE SCALE GENOMIC DNA]</scope>
    <source>
        <strain evidence="7 8">CBS 613</strain>
    </source>
</reference>
<evidence type="ECO:0000313" key="7">
    <source>
        <dbReference type="EMBL" id="KAA8906044.1"/>
    </source>
</evidence>
<dbReference type="Pfam" id="PF19252">
    <property type="entry name" value="HIND"/>
    <property type="match status" value="2"/>
</dbReference>
<evidence type="ECO:0000256" key="6">
    <source>
        <dbReference type="SAM" id="MobiDB-lite"/>
    </source>
</evidence>
<dbReference type="GO" id="GO:0045292">
    <property type="term" value="P:mRNA cis splicing, via spliceosome"/>
    <property type="evidence" value="ECO:0007669"/>
    <property type="project" value="TreeGrafter"/>
</dbReference>
<evidence type="ECO:0000256" key="4">
    <source>
        <dbReference type="ARBA" id="ARBA00023187"/>
    </source>
</evidence>
<dbReference type="RefSeq" id="XP_034013957.1">
    <property type="nucleotide sequence ID" value="XM_034153747.1"/>
</dbReference>
<evidence type="ECO:0000256" key="5">
    <source>
        <dbReference type="ARBA" id="ARBA00023242"/>
    </source>
</evidence>
<comment type="subcellular location">
    <subcellularLocation>
        <location evidence="1">Nucleus</location>
    </subcellularLocation>
</comment>
<dbReference type="InterPro" id="IPR045347">
    <property type="entry name" value="HIND"/>
</dbReference>
<dbReference type="Proteomes" id="UP000449547">
    <property type="component" value="Unassembled WGS sequence"/>
</dbReference>
<dbReference type="OMA" id="FNGRHYR"/>
<comment type="caution">
    <text evidence="7">The sequence shown here is derived from an EMBL/GenBank/DDBJ whole genome shotgun (WGS) entry which is preliminary data.</text>
</comment>
<dbReference type="PANTHER" id="PTHR14152">
    <property type="entry name" value="SQUAMOUS CELL CARCINOMA ANTIGEN RECOGNISED BY CYTOTOXIC T LYMPHOCYTES"/>
    <property type="match status" value="1"/>
</dbReference>
<dbReference type="InterPro" id="IPR005011">
    <property type="entry name" value="SNU66/SART1"/>
</dbReference>
<dbReference type="OrthoDB" id="5583at2759"/>
<feature type="compositionally biased region" description="Basic and acidic residues" evidence="6">
    <location>
        <begin position="27"/>
        <end position="45"/>
    </location>
</feature>
<protein>
    <submittedName>
        <fullName evidence="7">Uncharacterized protein</fullName>
    </submittedName>
</protein>
<dbReference type="PANTHER" id="PTHR14152:SF5">
    <property type="entry name" value="U4_U6.U5 TRI-SNRNP-ASSOCIATED PROTEIN 1"/>
    <property type="match status" value="1"/>
</dbReference>
<sequence length="517" mass="57970">MVEVIEVSLEETNKLRAQLGLPLITPKRPEPNEERRDLSLKETNKLRAKIGLKPIPSAQPPQAEAAPLSPSPQTESSEQIDYMAVKSRVLKARQTSIKRKLELDFENDDDWLANLGKPAVKKGKIKPRDIPNDDDSVVVHHSAQELASMGERTVLTMGNSDLVDSDEEVGLHNEQSTQRNHATSTKQKNENITTVTASGVNAVVDNTETSPSAQKAYTLAELLEDDATPAVNKDFKSSKIKRRKKHKSDNVKVTRLDDDIKFTAPVLSTTADFHDTCDEEFEAALAKSRRVKQKPVDLKSKIEEHRAWDASAEADTAIATITFDDSRFLSDLNSHELTEQPTSNGNSVKPINEEAETDMTSSATSDETTQAQGTFHSVGSIMSHLRAQKSIEEISEERQASARRMRSAQQHAHKLRLEVDIEKRMLREELAKDKSYMAMSNEAKEEHYEKMLAMRLHQKQLIAPKTLLSTDARAYNPVVKIRHLDDQGNELSTKQAYKHQARIFHGTGTRKRAPHKN</sequence>
<keyword evidence="3" id="KW-0507">mRNA processing</keyword>
<dbReference type="GO" id="GO:0046540">
    <property type="term" value="C:U4/U6 x U5 tri-snRNP complex"/>
    <property type="evidence" value="ECO:0007669"/>
    <property type="project" value="InterPro"/>
</dbReference>